<comment type="catalytic activity">
    <reaction evidence="5">
        <text>glucuronate acceptor + UDP-alpha-D-glucuronate = acceptor beta-D-glucuronoside + UDP + H(+)</text>
        <dbReference type="Rhea" id="RHEA:21032"/>
        <dbReference type="ChEBI" id="CHEBI:15378"/>
        <dbReference type="ChEBI" id="CHEBI:58052"/>
        <dbReference type="ChEBI" id="CHEBI:58223"/>
        <dbReference type="ChEBI" id="CHEBI:132367"/>
        <dbReference type="ChEBI" id="CHEBI:132368"/>
        <dbReference type="EC" id="2.4.1.17"/>
    </reaction>
</comment>
<accession>A0AAF5DK61</accession>
<evidence type="ECO:0000313" key="6">
    <source>
        <dbReference type="Proteomes" id="UP000035681"/>
    </source>
</evidence>
<dbReference type="Gene3D" id="3.40.50.2000">
    <property type="entry name" value="Glycogen Phosphorylase B"/>
    <property type="match status" value="1"/>
</dbReference>
<dbReference type="InterPro" id="IPR050271">
    <property type="entry name" value="UDP-glycosyltransferase"/>
</dbReference>
<evidence type="ECO:0000256" key="2">
    <source>
        <dbReference type="ARBA" id="ARBA00012544"/>
    </source>
</evidence>
<dbReference type="SUPFAM" id="SSF53756">
    <property type="entry name" value="UDP-Glycosyltransferase/glycogen phosphorylase"/>
    <property type="match status" value="1"/>
</dbReference>
<dbReference type="AlphaFoldDB" id="A0AAF5DK61"/>
<dbReference type="Pfam" id="PF00201">
    <property type="entry name" value="UDPGT"/>
    <property type="match status" value="1"/>
</dbReference>
<dbReference type="PANTHER" id="PTHR48043">
    <property type="entry name" value="EG:EG0003.4 PROTEIN-RELATED"/>
    <property type="match status" value="1"/>
</dbReference>
<name>A0AAF5DK61_STRER</name>
<dbReference type="GO" id="GO:0015020">
    <property type="term" value="F:glucuronosyltransferase activity"/>
    <property type="evidence" value="ECO:0007669"/>
    <property type="project" value="UniProtKB-EC"/>
</dbReference>
<evidence type="ECO:0000256" key="1">
    <source>
        <dbReference type="ARBA" id="ARBA00009995"/>
    </source>
</evidence>
<dbReference type="CDD" id="cd03784">
    <property type="entry name" value="GT1_Gtf-like"/>
    <property type="match status" value="1"/>
</dbReference>
<evidence type="ECO:0000256" key="5">
    <source>
        <dbReference type="ARBA" id="ARBA00047475"/>
    </source>
</evidence>
<keyword evidence="3" id="KW-0328">Glycosyltransferase</keyword>
<sequence length="1003" mass="116111">MLFYQLFIFLLIFFISIYKIHTIVLPLAPFQIKIQCKNGLSNGINGPIKKKEICPASSTSCAYIEIPIKNDKISVYECVDESILSGEDDDEEVAKHKLFSQMCDHIPKCQLLNSSLLNPSFKKYLSTTYKLPLMILLNKKLLFCCSMNSAVLEKIVQSKDKSQKLLTSSLIKCNTMTCGNGAIGCLSYQKFRKAKIIDGAEYINDEDSKDMTEYNYDDYNNIEDIKIEFNNEFDQNYRKKRDINEKEYQCVYPHLNDEVYRYCTMIYSNSNNNNRCYKEKDFEICCCYVRPNLNTCEPGEKELPPTITLPPKTVKNNLKLKKQNKSKIINYSKSKDKGILNSYKKSTNKISTDKILINKKCKFVTKQKMRRLQNDRIVPKKILIYSPSYTGSHILTNGRIADILVQNGHDVTLLILDFDSNVKFNGTKLAKVVRMTNLSETYEALMNDWLGGEDEQPDMAGISTRYAFEKVSNSICKIIVSRRKELDFLKDEKFDLGFVEMIEYCGHGILHYLNIKTTIWISTTPLHDTVAWNFGLPTTPSYIPSVEENFNGPIMNFWERLINTRQLLIQLSLQYISSEMCTSTFRNNIREDFPNLRSLARKSSIGFVMTDEILDVPRPILHKIIYIGGLGFENPKPLTSYWSSIMNMGKKGVILFSMGTGASFSLFTVEKKMDILKAFNEFPEYQFILKINKDDEESKELIKNFNNIVLTKWMPQPDLLGHENMKLFITHGGIASVIESHMNGIPMIVIPAFADQQRNAKFIEWRSTGKAILRSNLNFETLKDAINEILTNNIYKNKVNRIKKLIRTKPGTPEKKLVDWTNYVLINDGLDELNSPATDLNIFVYHGIDLRMQSYNQTLLFLRLLFCVIILFKVISGENYDILNEDDVFTKRSNPIDSPSYFFGRHSRRGRELFGKRSSQIANYWGMLDDQNGFYNKRTKARELLGKRSEIVDDVIQNDKRRARELLGKRMASYFDLSEDILKPQFEKFYEMKRGRTRELFGR</sequence>
<dbReference type="Proteomes" id="UP000035681">
    <property type="component" value="Unplaced"/>
</dbReference>
<evidence type="ECO:0000313" key="7">
    <source>
        <dbReference type="WBParaSite" id="TCONS_00013081.p1"/>
    </source>
</evidence>
<keyword evidence="6" id="KW-1185">Reference proteome</keyword>
<protein>
    <recommendedName>
        <fullName evidence="2">glucuronosyltransferase</fullName>
        <ecNumber evidence="2">2.4.1.17</ecNumber>
    </recommendedName>
</protein>
<dbReference type="WBParaSite" id="TCONS_00013081.p1">
    <property type="protein sequence ID" value="TCONS_00013081.p1"/>
    <property type="gene ID" value="XLOC_008878"/>
</dbReference>
<evidence type="ECO:0000256" key="4">
    <source>
        <dbReference type="ARBA" id="ARBA00022679"/>
    </source>
</evidence>
<evidence type="ECO:0000256" key="3">
    <source>
        <dbReference type="ARBA" id="ARBA00022676"/>
    </source>
</evidence>
<comment type="similarity">
    <text evidence="1">Belongs to the UDP-glycosyltransferase family.</text>
</comment>
<keyword evidence="4" id="KW-0808">Transferase</keyword>
<organism evidence="6 7">
    <name type="scientific">Strongyloides stercoralis</name>
    <name type="common">Threadworm</name>
    <dbReference type="NCBI Taxonomy" id="6248"/>
    <lineage>
        <taxon>Eukaryota</taxon>
        <taxon>Metazoa</taxon>
        <taxon>Ecdysozoa</taxon>
        <taxon>Nematoda</taxon>
        <taxon>Chromadorea</taxon>
        <taxon>Rhabditida</taxon>
        <taxon>Tylenchina</taxon>
        <taxon>Panagrolaimomorpha</taxon>
        <taxon>Strongyloidoidea</taxon>
        <taxon>Strongyloididae</taxon>
        <taxon>Strongyloides</taxon>
    </lineage>
</organism>
<dbReference type="EC" id="2.4.1.17" evidence="2"/>
<dbReference type="FunFam" id="3.40.50.2000:FF:000021">
    <property type="entry name" value="UDP-glucuronosyltransferase"/>
    <property type="match status" value="1"/>
</dbReference>
<dbReference type="InterPro" id="IPR002213">
    <property type="entry name" value="UDP_glucos_trans"/>
</dbReference>
<dbReference type="PANTHER" id="PTHR48043:SF143">
    <property type="entry name" value="UDP-GLUCURONOSYLTRANSFERASE"/>
    <property type="match status" value="1"/>
</dbReference>
<proteinExistence type="inferred from homology"/>
<reference evidence="7" key="1">
    <citation type="submission" date="2024-02" db="UniProtKB">
        <authorList>
            <consortium name="WormBaseParasite"/>
        </authorList>
    </citation>
    <scope>IDENTIFICATION</scope>
</reference>